<dbReference type="Proteomes" id="UP000003157">
    <property type="component" value="Unassembled WGS sequence"/>
</dbReference>
<dbReference type="EMBL" id="ADKX01000039">
    <property type="protein sequence ID" value="EFW04090.1"/>
    <property type="molecule type" value="Genomic_DNA"/>
</dbReference>
<dbReference type="RefSeq" id="WP_008789461.1">
    <property type="nucleotide sequence ID" value="NZ_AKCB01000001.1"/>
</dbReference>
<dbReference type="GeneID" id="78227962"/>
<protein>
    <submittedName>
        <fullName evidence="1">Uncharacterized protein</fullName>
    </submittedName>
</protein>
<dbReference type="OrthoDB" id="2192355at2"/>
<comment type="caution">
    <text evidence="1">The sequence shown here is derived from an EMBL/GenBank/DDBJ whole genome shotgun (WGS) entry which is preliminary data.</text>
</comment>
<evidence type="ECO:0000313" key="2">
    <source>
        <dbReference type="Proteomes" id="UP000003157"/>
    </source>
</evidence>
<accession>E7GC81</accession>
<dbReference type="SUPFAM" id="SSF48239">
    <property type="entry name" value="Terpenoid cyclases/Protein prenyltransferases"/>
    <property type="match status" value="1"/>
</dbReference>
<organism evidence="1 2">
    <name type="scientific">Coprobacillus cateniformis</name>
    <dbReference type="NCBI Taxonomy" id="100884"/>
    <lineage>
        <taxon>Bacteria</taxon>
        <taxon>Bacillati</taxon>
        <taxon>Bacillota</taxon>
        <taxon>Erysipelotrichia</taxon>
        <taxon>Erysipelotrichales</taxon>
        <taxon>Coprobacillaceae</taxon>
        <taxon>Coprobacillus</taxon>
    </lineage>
</organism>
<dbReference type="AlphaFoldDB" id="E7GC81"/>
<name>E7GC81_9FIRM</name>
<keyword evidence="2" id="KW-1185">Reference proteome</keyword>
<proteinExistence type="predicted"/>
<gene>
    <name evidence="1" type="ORF">HMPREF9488_02373</name>
</gene>
<evidence type="ECO:0000313" key="1">
    <source>
        <dbReference type="EMBL" id="EFW04090.1"/>
    </source>
</evidence>
<reference evidence="1 2" key="1">
    <citation type="submission" date="2010-12" db="EMBL/GenBank/DDBJ databases">
        <title>The Genome Sequence of Coprobacillus sp. strain 29_1.</title>
        <authorList>
            <consortium name="The Broad Institute Genome Sequencing Platform"/>
            <person name="Earl A."/>
            <person name="Ward D."/>
            <person name="Feldgarden M."/>
            <person name="Gevers D."/>
            <person name="Daigneault M."/>
            <person name="Sibley C.D."/>
            <person name="White A."/>
            <person name="Strauss J."/>
            <person name="Allen-Vercoe E."/>
            <person name="Young S.K."/>
            <person name="Zeng Q."/>
            <person name="Gargeya S."/>
            <person name="Fitzgerald M."/>
            <person name="Haas B."/>
            <person name="Abouelleil A."/>
            <person name="Alvarado L."/>
            <person name="Arachchi H.M."/>
            <person name="Berlin A."/>
            <person name="Brown A."/>
            <person name="Chapman S.B."/>
            <person name="Chen Z."/>
            <person name="Dunbar C."/>
            <person name="Freedman E."/>
            <person name="Gearin G."/>
            <person name="Gellesch M."/>
            <person name="Goldberg J."/>
            <person name="Griggs A."/>
            <person name="Gujja S."/>
            <person name="Heilman E."/>
            <person name="Heiman D."/>
            <person name="Howarth C."/>
            <person name="Larson L."/>
            <person name="Lui A."/>
            <person name="MacDonald P.J.P."/>
            <person name="Mehta T."/>
            <person name="Montmayeur A."/>
            <person name="Murphy C."/>
            <person name="Neiman D."/>
            <person name="Pearson M."/>
            <person name="Priest M."/>
            <person name="Roberts A."/>
            <person name="Saif S."/>
            <person name="Shea T."/>
            <person name="Shenoy N."/>
            <person name="Sisk P."/>
            <person name="Stolte C."/>
            <person name="Sykes S."/>
            <person name="White J."/>
            <person name="Yandava C."/>
            <person name="Nusbaum C."/>
            <person name="Birren B."/>
        </authorList>
    </citation>
    <scope>NUCLEOTIDE SEQUENCE [LARGE SCALE GENOMIC DNA]</scope>
    <source>
        <strain evidence="1 2">29_1</strain>
    </source>
</reference>
<dbReference type="eggNOG" id="ENOG502Z8Z3">
    <property type="taxonomic scope" value="Bacteria"/>
</dbReference>
<sequence>MDTALLLRQYYDECKELTDVEIQDLLMGSKIVERLTKDYDENAFFNIFRLICLSEIPYIERLNYTNKIINFVSDKLSTPLGFSYTGSVHYIVPCYNAMLMEAYARLGLSESQEVKNALNWIKKYQIFERNQKTAWAYDGICKHGGCMHATPCYIGIGKTVRALITYAKMTQYKDEEVECFIDLGIEYMLKHSMFQRLSNGKPISPHITDIMFPQAYMLSLTDLVYIVNQRNLWQDKRCNALRELLKQKEVEPCQWKIDYIYSHKGYKSFETRRNSSQWIAYLFSQK</sequence>
<dbReference type="STRING" id="100884.GCA_000269565_00024"/>
<dbReference type="InterPro" id="IPR008930">
    <property type="entry name" value="Terpenoid_cyclase/PrenylTrfase"/>
</dbReference>
<dbReference type="HOGENOM" id="CLU_962221_0_0_9"/>